<keyword evidence="9" id="KW-0472">Membrane</keyword>
<protein>
    <submittedName>
        <fullName evidence="12">TonB family protein</fullName>
    </submittedName>
</protein>
<keyword evidence="7" id="KW-0653">Protein transport</keyword>
<dbReference type="InterPro" id="IPR037682">
    <property type="entry name" value="TonB_C"/>
</dbReference>
<dbReference type="InterPro" id="IPR006260">
    <property type="entry name" value="TonB/TolA_C"/>
</dbReference>
<dbReference type="EMBL" id="WMBQ01000001">
    <property type="protein sequence ID" value="MTD94230.1"/>
    <property type="molecule type" value="Genomic_DNA"/>
</dbReference>
<gene>
    <name evidence="12" type="ORF">GIW81_07760</name>
</gene>
<keyword evidence="10" id="KW-0732">Signal</keyword>
<evidence type="ECO:0000313" key="13">
    <source>
        <dbReference type="Proteomes" id="UP000440694"/>
    </source>
</evidence>
<dbReference type="Gene3D" id="3.30.1150.10">
    <property type="match status" value="1"/>
</dbReference>
<proteinExistence type="inferred from homology"/>
<keyword evidence="13" id="KW-1185">Reference proteome</keyword>
<evidence type="ECO:0000256" key="7">
    <source>
        <dbReference type="ARBA" id="ARBA00022927"/>
    </source>
</evidence>
<feature type="chain" id="PRO_5026201663" evidence="10">
    <location>
        <begin position="18"/>
        <end position="235"/>
    </location>
</feature>
<keyword evidence="5" id="KW-0997">Cell inner membrane</keyword>
<dbReference type="Pfam" id="PF13103">
    <property type="entry name" value="TonB_2"/>
    <property type="match status" value="1"/>
</dbReference>
<dbReference type="AlphaFoldDB" id="A0A6I3KJW3"/>
<evidence type="ECO:0000259" key="11">
    <source>
        <dbReference type="PROSITE" id="PS52015"/>
    </source>
</evidence>
<keyword evidence="8" id="KW-1133">Transmembrane helix</keyword>
<evidence type="ECO:0000256" key="2">
    <source>
        <dbReference type="ARBA" id="ARBA00006555"/>
    </source>
</evidence>
<dbReference type="PANTHER" id="PTHR33446:SF13">
    <property type="entry name" value="TONB PROTEIN"/>
    <property type="match status" value="1"/>
</dbReference>
<comment type="similarity">
    <text evidence="2">Belongs to the TonB family.</text>
</comment>
<keyword evidence="6" id="KW-0812">Transmembrane</keyword>
<evidence type="ECO:0000256" key="6">
    <source>
        <dbReference type="ARBA" id="ARBA00022692"/>
    </source>
</evidence>
<feature type="signal peptide" evidence="10">
    <location>
        <begin position="1"/>
        <end position="17"/>
    </location>
</feature>
<feature type="domain" description="TonB C-terminal" evidence="11">
    <location>
        <begin position="144"/>
        <end position="235"/>
    </location>
</feature>
<evidence type="ECO:0000256" key="10">
    <source>
        <dbReference type="SAM" id="SignalP"/>
    </source>
</evidence>
<evidence type="ECO:0000256" key="9">
    <source>
        <dbReference type="ARBA" id="ARBA00023136"/>
    </source>
</evidence>
<keyword evidence="3" id="KW-0813">Transport</keyword>
<evidence type="ECO:0000256" key="3">
    <source>
        <dbReference type="ARBA" id="ARBA00022448"/>
    </source>
</evidence>
<dbReference type="GO" id="GO:0005886">
    <property type="term" value="C:plasma membrane"/>
    <property type="evidence" value="ECO:0007669"/>
    <property type="project" value="UniProtKB-SubCell"/>
</dbReference>
<evidence type="ECO:0000256" key="4">
    <source>
        <dbReference type="ARBA" id="ARBA00022475"/>
    </source>
</evidence>
<name>A0A6I3KJW3_9HYPH</name>
<dbReference type="Proteomes" id="UP000440694">
    <property type="component" value="Unassembled WGS sequence"/>
</dbReference>
<sequence>MQILRPIAVLLSIAAHAAIGLAFVTSEPAMTAFDEGEGADAFSTELTISIEGSSMLGGTEEVVEAMDIAPVQEAIKAEPVETKEPELKDIITAAEAPTEAPMEIEKAEPIEEEKPVEMSAVEVAPTVAAEQQSVGSKASGGDITARRVYMGEVAKKLHRNKVNPRSQLTGTVLLRFTVDQQGEIVSRTIQQSSGSKVLDEAAIAALERAAPFPPLPSTVASGPLEMQVPFRFLTR</sequence>
<dbReference type="GO" id="GO:0015031">
    <property type="term" value="P:protein transport"/>
    <property type="evidence" value="ECO:0007669"/>
    <property type="project" value="UniProtKB-KW"/>
</dbReference>
<dbReference type="PROSITE" id="PS52015">
    <property type="entry name" value="TONB_CTD"/>
    <property type="match status" value="1"/>
</dbReference>
<dbReference type="NCBIfam" id="TIGR01352">
    <property type="entry name" value="tonB_Cterm"/>
    <property type="match status" value="1"/>
</dbReference>
<evidence type="ECO:0000256" key="8">
    <source>
        <dbReference type="ARBA" id="ARBA00022989"/>
    </source>
</evidence>
<dbReference type="GO" id="GO:0055085">
    <property type="term" value="P:transmembrane transport"/>
    <property type="evidence" value="ECO:0007669"/>
    <property type="project" value="InterPro"/>
</dbReference>
<organism evidence="12 13">
    <name type="scientific">Hyphomicrobium album</name>
    <dbReference type="NCBI Taxonomy" id="2665159"/>
    <lineage>
        <taxon>Bacteria</taxon>
        <taxon>Pseudomonadati</taxon>
        <taxon>Pseudomonadota</taxon>
        <taxon>Alphaproteobacteria</taxon>
        <taxon>Hyphomicrobiales</taxon>
        <taxon>Hyphomicrobiaceae</taxon>
        <taxon>Hyphomicrobium</taxon>
    </lineage>
</organism>
<evidence type="ECO:0000313" key="12">
    <source>
        <dbReference type="EMBL" id="MTD94230.1"/>
    </source>
</evidence>
<comment type="subcellular location">
    <subcellularLocation>
        <location evidence="1">Cell inner membrane</location>
        <topology evidence="1">Single-pass membrane protein</topology>
        <orientation evidence="1">Periplasmic side</orientation>
    </subcellularLocation>
</comment>
<evidence type="ECO:0000256" key="5">
    <source>
        <dbReference type="ARBA" id="ARBA00022519"/>
    </source>
</evidence>
<dbReference type="PANTHER" id="PTHR33446">
    <property type="entry name" value="PROTEIN TONB-RELATED"/>
    <property type="match status" value="1"/>
</dbReference>
<keyword evidence="4" id="KW-1003">Cell membrane</keyword>
<accession>A0A6I3KJW3</accession>
<dbReference type="RefSeq" id="WP_154738683.1">
    <property type="nucleotide sequence ID" value="NZ_WMBQ01000001.1"/>
</dbReference>
<reference evidence="12 13" key="1">
    <citation type="submission" date="2019-11" db="EMBL/GenBank/DDBJ databases">
        <title>Identification of a novel strain.</title>
        <authorList>
            <person name="Xu Q."/>
            <person name="Wang G."/>
        </authorList>
    </citation>
    <scope>NUCLEOTIDE SEQUENCE [LARGE SCALE GENOMIC DNA]</scope>
    <source>
        <strain evidence="13">xq</strain>
    </source>
</reference>
<dbReference type="InterPro" id="IPR051045">
    <property type="entry name" value="TonB-dependent_transducer"/>
</dbReference>
<evidence type="ECO:0000256" key="1">
    <source>
        <dbReference type="ARBA" id="ARBA00004383"/>
    </source>
</evidence>
<dbReference type="SUPFAM" id="SSF74653">
    <property type="entry name" value="TolA/TonB C-terminal domain"/>
    <property type="match status" value="1"/>
</dbReference>
<comment type="caution">
    <text evidence="12">The sequence shown here is derived from an EMBL/GenBank/DDBJ whole genome shotgun (WGS) entry which is preliminary data.</text>
</comment>